<dbReference type="PANTHER" id="PTHR13878">
    <property type="entry name" value="GULONOLACTONE OXIDASE"/>
    <property type="match status" value="1"/>
</dbReference>
<sequence length="655" mass="70551">MLVSAVVLSLVAGVVRTQDVLSTSSSIEPAAATVAATDTDARVELFKFETVQLTDEVFENLNSSNNADVAQYAHLFAFDGTNGNRVTTKQRRAGSCKSAPGDPSWPSKSVWNVFNLLLGGALSPIIPVASPCYPDSTYNDYDAAKCATVTNNWASESFHYSDPGSVMWPMYEGKTCQPGTDTSTLTNCTQGGYSLYSVKVSNVAQIQLAVNFARLSNLRLVIKNTGHDYNGRSTGKDALSLWTHNLKDIEFIKSYDSPDYKGPALKIGAGVQGFELYKAADENGVTAVGGICPTVGVAGGYITGGGHSPVMQLFGMGADQVVALEVVTASGRFLTATPRVNSDLYWAMLGGGGGTFGIVTSAVVKVHPKIPVTTSEFSFDAYSVPEETFWQGFAKLLELFPAWNAAKTYSYFSVSNITGRPTFAMAPFFATNKTVAEFEALVAPLFANLTALKIPYTINTTYHTSFKSAYDATFAPQDQFIGGALNIPGNRILPQENWANASIRADTLSAIKKAVSNGVGLMMYHQTPANPPKILNSVNPAFRTEASQIIAIGMPVATDEQLGEAARHQTDDMMKPLRDVSPGGGAYGNEAEVNEPNWQQAFWGENYPRLLQLKKKWDPTGLFYVHHGVGSEEWEVRGGVKWGGVPTQDGRLCRV</sequence>
<dbReference type="InterPro" id="IPR016166">
    <property type="entry name" value="FAD-bd_PCMH"/>
</dbReference>
<evidence type="ECO:0000256" key="2">
    <source>
        <dbReference type="ARBA" id="ARBA00023002"/>
    </source>
</evidence>
<evidence type="ECO:0000259" key="4">
    <source>
        <dbReference type="PROSITE" id="PS51387"/>
    </source>
</evidence>
<dbReference type="InterPro" id="IPR016169">
    <property type="entry name" value="FAD-bd_PCMH_sub2"/>
</dbReference>
<dbReference type="Pfam" id="PF01565">
    <property type="entry name" value="FAD_binding_4"/>
    <property type="match status" value="1"/>
</dbReference>
<evidence type="ECO:0000313" key="5">
    <source>
        <dbReference type="EMBL" id="KAF2204847.1"/>
    </source>
</evidence>
<keyword evidence="2" id="KW-0560">Oxidoreductase</keyword>
<dbReference type="OrthoDB" id="9983560at2759"/>
<organism evidence="5 6">
    <name type="scientific">Delitschia confertaspora ATCC 74209</name>
    <dbReference type="NCBI Taxonomy" id="1513339"/>
    <lineage>
        <taxon>Eukaryota</taxon>
        <taxon>Fungi</taxon>
        <taxon>Dikarya</taxon>
        <taxon>Ascomycota</taxon>
        <taxon>Pezizomycotina</taxon>
        <taxon>Dothideomycetes</taxon>
        <taxon>Pleosporomycetidae</taxon>
        <taxon>Pleosporales</taxon>
        <taxon>Delitschiaceae</taxon>
        <taxon>Delitschia</taxon>
    </lineage>
</organism>
<comment type="similarity">
    <text evidence="1">Belongs to the oxygen-dependent FAD-linked oxidoreductase family.</text>
</comment>
<keyword evidence="3" id="KW-0732">Signal</keyword>
<dbReference type="SUPFAM" id="SSF56176">
    <property type="entry name" value="FAD-binding/transporter-associated domain-like"/>
    <property type="match status" value="1"/>
</dbReference>
<proteinExistence type="inferred from homology"/>
<dbReference type="PANTHER" id="PTHR13878:SF91">
    <property type="entry name" value="FAD BINDING DOMAIN PROTEIN (AFU_ORTHOLOGUE AFUA_6G12070)-RELATED"/>
    <property type="match status" value="1"/>
</dbReference>
<accession>A0A9P4MW74</accession>
<dbReference type="Pfam" id="PF08031">
    <property type="entry name" value="BBE"/>
    <property type="match status" value="1"/>
</dbReference>
<dbReference type="Gene3D" id="3.30.465.10">
    <property type="match status" value="2"/>
</dbReference>
<dbReference type="InterPro" id="IPR050432">
    <property type="entry name" value="FAD-linked_Oxidoreductases_BP"/>
</dbReference>
<evidence type="ECO:0000256" key="1">
    <source>
        <dbReference type="ARBA" id="ARBA00005466"/>
    </source>
</evidence>
<dbReference type="GO" id="GO:0071949">
    <property type="term" value="F:FAD binding"/>
    <property type="evidence" value="ECO:0007669"/>
    <property type="project" value="InterPro"/>
</dbReference>
<dbReference type="GO" id="GO:0016491">
    <property type="term" value="F:oxidoreductase activity"/>
    <property type="evidence" value="ECO:0007669"/>
    <property type="project" value="UniProtKB-KW"/>
</dbReference>
<evidence type="ECO:0000256" key="3">
    <source>
        <dbReference type="SAM" id="SignalP"/>
    </source>
</evidence>
<gene>
    <name evidence="5" type="ORF">GQ43DRAFT_437541</name>
</gene>
<dbReference type="InterPro" id="IPR006094">
    <property type="entry name" value="Oxid_FAD_bind_N"/>
</dbReference>
<comment type="caution">
    <text evidence="5">The sequence shown here is derived from an EMBL/GenBank/DDBJ whole genome shotgun (WGS) entry which is preliminary data.</text>
</comment>
<protein>
    <submittedName>
        <fullName evidence="5">FAD binding domain-containing protein</fullName>
    </submittedName>
</protein>
<dbReference type="InterPro" id="IPR036318">
    <property type="entry name" value="FAD-bd_PCMH-like_sf"/>
</dbReference>
<feature type="chain" id="PRO_5040284890" evidence="3">
    <location>
        <begin position="18"/>
        <end position="655"/>
    </location>
</feature>
<feature type="signal peptide" evidence="3">
    <location>
        <begin position="1"/>
        <end position="17"/>
    </location>
</feature>
<dbReference type="InterPro" id="IPR012951">
    <property type="entry name" value="BBE"/>
</dbReference>
<dbReference type="EMBL" id="ML993867">
    <property type="protein sequence ID" value="KAF2204847.1"/>
    <property type="molecule type" value="Genomic_DNA"/>
</dbReference>
<dbReference type="PROSITE" id="PS51387">
    <property type="entry name" value="FAD_PCMH"/>
    <property type="match status" value="1"/>
</dbReference>
<dbReference type="AlphaFoldDB" id="A0A9P4MW74"/>
<feature type="domain" description="FAD-binding PCMH-type" evidence="4">
    <location>
        <begin position="190"/>
        <end position="369"/>
    </location>
</feature>
<name>A0A9P4MW74_9PLEO</name>
<keyword evidence="6" id="KW-1185">Reference proteome</keyword>
<evidence type="ECO:0000313" key="6">
    <source>
        <dbReference type="Proteomes" id="UP000799536"/>
    </source>
</evidence>
<dbReference type="Proteomes" id="UP000799536">
    <property type="component" value="Unassembled WGS sequence"/>
</dbReference>
<reference evidence="5" key="1">
    <citation type="journal article" date="2020" name="Stud. Mycol.">
        <title>101 Dothideomycetes genomes: a test case for predicting lifestyles and emergence of pathogens.</title>
        <authorList>
            <person name="Haridas S."/>
            <person name="Albert R."/>
            <person name="Binder M."/>
            <person name="Bloem J."/>
            <person name="Labutti K."/>
            <person name="Salamov A."/>
            <person name="Andreopoulos B."/>
            <person name="Baker S."/>
            <person name="Barry K."/>
            <person name="Bills G."/>
            <person name="Bluhm B."/>
            <person name="Cannon C."/>
            <person name="Castanera R."/>
            <person name="Culley D."/>
            <person name="Daum C."/>
            <person name="Ezra D."/>
            <person name="Gonzalez J."/>
            <person name="Henrissat B."/>
            <person name="Kuo A."/>
            <person name="Liang C."/>
            <person name="Lipzen A."/>
            <person name="Lutzoni F."/>
            <person name="Magnuson J."/>
            <person name="Mondo S."/>
            <person name="Nolan M."/>
            <person name="Ohm R."/>
            <person name="Pangilinan J."/>
            <person name="Park H.-J."/>
            <person name="Ramirez L."/>
            <person name="Alfaro M."/>
            <person name="Sun H."/>
            <person name="Tritt A."/>
            <person name="Yoshinaga Y."/>
            <person name="Zwiers L.-H."/>
            <person name="Turgeon B."/>
            <person name="Goodwin S."/>
            <person name="Spatafora J."/>
            <person name="Crous P."/>
            <person name="Grigoriev I."/>
        </authorList>
    </citation>
    <scope>NUCLEOTIDE SEQUENCE</scope>
    <source>
        <strain evidence="5">ATCC 74209</strain>
    </source>
</reference>